<comment type="catalytic activity">
    <reaction evidence="4">
        <text>L-aspartate + L-glutamine + ATP + H2O = L-asparagine + L-glutamate + AMP + diphosphate + H(+)</text>
        <dbReference type="Rhea" id="RHEA:12228"/>
        <dbReference type="ChEBI" id="CHEBI:15377"/>
        <dbReference type="ChEBI" id="CHEBI:15378"/>
        <dbReference type="ChEBI" id="CHEBI:29985"/>
        <dbReference type="ChEBI" id="CHEBI:29991"/>
        <dbReference type="ChEBI" id="CHEBI:30616"/>
        <dbReference type="ChEBI" id="CHEBI:33019"/>
        <dbReference type="ChEBI" id="CHEBI:58048"/>
        <dbReference type="ChEBI" id="CHEBI:58359"/>
        <dbReference type="ChEBI" id="CHEBI:456215"/>
        <dbReference type="EC" id="6.3.5.4"/>
    </reaction>
</comment>
<evidence type="ECO:0000256" key="2">
    <source>
        <dbReference type="ARBA" id="ARBA00012737"/>
    </source>
</evidence>
<evidence type="ECO:0000256" key="1">
    <source>
        <dbReference type="ARBA" id="ARBA00005187"/>
    </source>
</evidence>
<dbReference type="InterPro" id="IPR014729">
    <property type="entry name" value="Rossmann-like_a/b/a_fold"/>
</dbReference>
<comment type="caution">
    <text evidence="6">The sequence shown here is derived from an EMBL/GenBank/DDBJ whole genome shotgun (WGS) entry which is preliminary data.</text>
</comment>
<dbReference type="Proteomes" id="UP000605568">
    <property type="component" value="Unassembled WGS sequence"/>
</dbReference>
<dbReference type="InterPro" id="IPR001962">
    <property type="entry name" value="Asn_synthase"/>
</dbReference>
<organism evidence="6 7">
    <name type="scientific">Lentzea cavernae</name>
    <dbReference type="NCBI Taxonomy" id="2020703"/>
    <lineage>
        <taxon>Bacteria</taxon>
        <taxon>Bacillati</taxon>
        <taxon>Actinomycetota</taxon>
        <taxon>Actinomycetes</taxon>
        <taxon>Pseudonocardiales</taxon>
        <taxon>Pseudonocardiaceae</taxon>
        <taxon>Lentzea</taxon>
    </lineage>
</organism>
<keyword evidence="3" id="KW-0028">Amino-acid biosynthesis</keyword>
<dbReference type="EC" id="6.3.5.4" evidence="2"/>
<dbReference type="Pfam" id="PF00733">
    <property type="entry name" value="Asn_synthase"/>
    <property type="match status" value="1"/>
</dbReference>
<comment type="pathway">
    <text evidence="1">Amino-acid biosynthesis; L-asparagine biosynthesis; L-asparagine from L-aspartate (L-Gln route): step 1/1.</text>
</comment>
<proteinExistence type="predicted"/>
<evidence type="ECO:0000256" key="3">
    <source>
        <dbReference type="ARBA" id="ARBA00022888"/>
    </source>
</evidence>
<gene>
    <name evidence="6" type="primary">asnB</name>
    <name evidence="6" type="ORF">GCM10017774_60380</name>
</gene>
<name>A0ABQ3MKF7_9PSEU</name>
<dbReference type="InterPro" id="IPR051786">
    <property type="entry name" value="ASN_synthetase/amidase"/>
</dbReference>
<dbReference type="PANTHER" id="PTHR43284">
    <property type="entry name" value="ASPARAGINE SYNTHETASE (GLUTAMINE-HYDROLYZING)"/>
    <property type="match status" value="1"/>
</dbReference>
<evidence type="ECO:0000313" key="6">
    <source>
        <dbReference type="EMBL" id="GHH50776.1"/>
    </source>
</evidence>
<reference evidence="7" key="1">
    <citation type="journal article" date="2019" name="Int. J. Syst. Evol. Microbiol.">
        <title>The Global Catalogue of Microorganisms (GCM) 10K type strain sequencing project: providing services to taxonomists for standard genome sequencing and annotation.</title>
        <authorList>
            <consortium name="The Broad Institute Genomics Platform"/>
            <consortium name="The Broad Institute Genome Sequencing Center for Infectious Disease"/>
            <person name="Wu L."/>
            <person name="Ma J."/>
        </authorList>
    </citation>
    <scope>NUCLEOTIDE SEQUENCE [LARGE SCALE GENOMIC DNA]</scope>
    <source>
        <strain evidence="7">CGMCC 4.7367</strain>
    </source>
</reference>
<dbReference type="PANTHER" id="PTHR43284:SF1">
    <property type="entry name" value="ASPARAGINE SYNTHETASE"/>
    <property type="match status" value="1"/>
</dbReference>
<dbReference type="SUPFAM" id="SSF56235">
    <property type="entry name" value="N-terminal nucleophile aminohydrolases (Ntn hydrolases)"/>
    <property type="match status" value="1"/>
</dbReference>
<keyword evidence="7" id="KW-1185">Reference proteome</keyword>
<protein>
    <recommendedName>
        <fullName evidence="2">asparagine synthase (glutamine-hydrolyzing)</fullName>
        <ecNumber evidence="2">6.3.5.4</ecNumber>
    </recommendedName>
</protein>
<evidence type="ECO:0000256" key="4">
    <source>
        <dbReference type="ARBA" id="ARBA00048741"/>
    </source>
</evidence>
<evidence type="ECO:0000259" key="5">
    <source>
        <dbReference type="Pfam" id="PF00733"/>
    </source>
</evidence>
<dbReference type="InterPro" id="IPR029055">
    <property type="entry name" value="Ntn_hydrolases_N"/>
</dbReference>
<dbReference type="EMBL" id="BNAR01000010">
    <property type="protein sequence ID" value="GHH50776.1"/>
    <property type="molecule type" value="Genomic_DNA"/>
</dbReference>
<feature type="domain" description="Asparagine synthetase" evidence="5">
    <location>
        <begin position="162"/>
        <end position="549"/>
    </location>
</feature>
<sequence length="558" mass="60580">MLPARASRNTEDADSAAPIEVHGDCFAAKDAFSLGLTEFSESHDHRRITGQTGCYSVVVRQSGETTLFADPVGQFPLFYDEAGQYSTRSGELGTVVDRVYLATRLACLDGAGLFENRSLYEGVRRVREGHALHIGAGVLDERPYAPLRTDPDLSDATAADMLRDALVGAVSARARSARRLVADFSGGLDSTSLAHLAVAEVSDLPVFTHHNTAFPVLDDVERADLYAGADRRFDQRHVDVPAEHLPYQDLAPVGDEPHAASIACGPARLRFAAAAALGADVHLMGEGGDAVLWAPGAYFIDLARRGDLATLWRHCLAWARLRNRSPLTVFRRAVVMAGLGRRRALLRLADTLERGRVTGDLAWEVSVVARWDAPQVQWYTPSTRQLLAAQARRVAEQESDVDAGESVVLTQLRLHGLTQQVHRVIGLAAGVSVQAPFLDTAVVRAAMAIPAHRRADPAVAKPLLKKALTGLVPDRVLARETKGDYSREAYQGIKRAAPFVRKLLADSAAADFKLIDPIPVRQTLEDAVNGLRVPWGALNQVLAVEVWLRAHEREVAST</sequence>
<dbReference type="RefSeq" id="WP_191302725.1">
    <property type="nucleotide sequence ID" value="NZ_BNAR01000010.1"/>
</dbReference>
<evidence type="ECO:0000313" key="7">
    <source>
        <dbReference type="Proteomes" id="UP000605568"/>
    </source>
</evidence>
<keyword evidence="3" id="KW-0061">Asparagine biosynthesis</keyword>
<dbReference type="SUPFAM" id="SSF52402">
    <property type="entry name" value="Adenine nucleotide alpha hydrolases-like"/>
    <property type="match status" value="1"/>
</dbReference>
<accession>A0ABQ3MKF7</accession>
<dbReference type="Gene3D" id="3.40.50.620">
    <property type="entry name" value="HUPs"/>
    <property type="match status" value="2"/>
</dbReference>